<dbReference type="Proteomes" id="UP000297280">
    <property type="component" value="Unassembled WGS sequence"/>
</dbReference>
<dbReference type="EMBL" id="PQXO01000306">
    <property type="protein sequence ID" value="TGO86398.1"/>
    <property type="molecule type" value="Genomic_DNA"/>
</dbReference>
<keyword evidence="2" id="KW-1185">Reference proteome</keyword>
<evidence type="ECO:0000313" key="2">
    <source>
        <dbReference type="Proteomes" id="UP000297280"/>
    </source>
</evidence>
<sequence length="163" mass="18137">MTFQKTQRKRNILHLEKETKLYGISQSFTGQSAGEGSALFKKCMSKYSKFSGDLVSQTEAWFECFKPTGSLGVDGRPAVSYTGTLGLGALKRNGNKEEEEMLDILPFIGLGIVSNYISDKERDSGGLEENPFEKMCYDRYGSFEKDEANEYSVFGCSVIIGED</sequence>
<evidence type="ECO:0000313" key="1">
    <source>
        <dbReference type="EMBL" id="TGO86398.1"/>
    </source>
</evidence>
<comment type="caution">
    <text evidence="1">The sequence shown here is derived from an EMBL/GenBank/DDBJ whole genome shotgun (WGS) entry which is preliminary data.</text>
</comment>
<reference evidence="1 2" key="1">
    <citation type="submission" date="2017-12" db="EMBL/GenBank/DDBJ databases">
        <title>Comparative genomics of Botrytis spp.</title>
        <authorList>
            <person name="Valero-Jimenez C.A."/>
            <person name="Tapia P."/>
            <person name="Veloso J."/>
            <person name="Silva-Moreno E."/>
            <person name="Staats M."/>
            <person name="Valdes J.H."/>
            <person name="Van Kan J.A.L."/>
        </authorList>
    </citation>
    <scope>NUCLEOTIDE SEQUENCE [LARGE SCALE GENOMIC DNA]</scope>
    <source>
        <strain evidence="1 2">MUCL3349</strain>
    </source>
</reference>
<gene>
    <name evidence="1" type="ORF">BPOR_0307g00070</name>
</gene>
<dbReference type="AlphaFoldDB" id="A0A4Z1KLE4"/>
<organism evidence="1 2">
    <name type="scientific">Botrytis porri</name>
    <dbReference type="NCBI Taxonomy" id="87229"/>
    <lineage>
        <taxon>Eukaryota</taxon>
        <taxon>Fungi</taxon>
        <taxon>Dikarya</taxon>
        <taxon>Ascomycota</taxon>
        <taxon>Pezizomycotina</taxon>
        <taxon>Leotiomycetes</taxon>
        <taxon>Helotiales</taxon>
        <taxon>Sclerotiniaceae</taxon>
        <taxon>Botrytis</taxon>
    </lineage>
</organism>
<name>A0A4Z1KLE4_9HELO</name>
<protein>
    <submittedName>
        <fullName evidence="1">Uncharacterized protein</fullName>
    </submittedName>
</protein>
<proteinExistence type="predicted"/>
<accession>A0A4Z1KLE4</accession>